<gene>
    <name evidence="2" type="ORF">GA0070607_4779</name>
</gene>
<organism evidence="2 3">
    <name type="scientific">Micromonospora coriariae</name>
    <dbReference type="NCBI Taxonomy" id="285665"/>
    <lineage>
        <taxon>Bacteria</taxon>
        <taxon>Bacillati</taxon>
        <taxon>Actinomycetota</taxon>
        <taxon>Actinomycetes</taxon>
        <taxon>Micromonosporales</taxon>
        <taxon>Micromonosporaceae</taxon>
        <taxon>Micromonospora</taxon>
    </lineage>
</organism>
<evidence type="ECO:0000313" key="2">
    <source>
        <dbReference type="EMBL" id="SCF04262.1"/>
    </source>
</evidence>
<sequence length="200" mass="21091">MIDSDPLRWLLTVAFGGASISHLLQRLRPSPAWPSLVAEHRLSEILHSAMGLSMIAMIWPWGAAVPTAVWIVVFMLSTGWFLVQAARTSRRRAVPAFFATATGTMVWMGASIHGHASPGGHGGMDMAGMRHAPVGCAGWVSALLGGYLVLAAFWWVGRGVHLAGLSAATTTDAVARPLDWSALLHGVMSAGMGIALLAMA</sequence>
<dbReference type="Pfam" id="PF17197">
    <property type="entry name" value="DUF5134"/>
    <property type="match status" value="1"/>
</dbReference>
<feature type="transmembrane region" description="Helical" evidence="1">
    <location>
        <begin position="6"/>
        <end position="24"/>
    </location>
</feature>
<feature type="transmembrane region" description="Helical" evidence="1">
    <location>
        <begin position="68"/>
        <end position="86"/>
    </location>
</feature>
<dbReference type="InterPro" id="IPR033458">
    <property type="entry name" value="DUF5134"/>
</dbReference>
<keyword evidence="1" id="KW-0812">Transmembrane</keyword>
<feature type="transmembrane region" description="Helical" evidence="1">
    <location>
        <begin position="178"/>
        <end position="199"/>
    </location>
</feature>
<dbReference type="EMBL" id="LT607412">
    <property type="protein sequence ID" value="SCF04262.1"/>
    <property type="molecule type" value="Genomic_DNA"/>
</dbReference>
<protein>
    <recommendedName>
        <fullName evidence="4">DUF5134 domain-containing protein</fullName>
    </recommendedName>
</protein>
<dbReference type="Proteomes" id="UP000198243">
    <property type="component" value="Chromosome I"/>
</dbReference>
<feature type="transmembrane region" description="Helical" evidence="1">
    <location>
        <begin position="132"/>
        <end position="157"/>
    </location>
</feature>
<keyword evidence="3" id="KW-1185">Reference proteome</keyword>
<evidence type="ECO:0008006" key="4">
    <source>
        <dbReference type="Google" id="ProtNLM"/>
    </source>
</evidence>
<proteinExistence type="predicted"/>
<dbReference type="AlphaFoldDB" id="A0A1C4X732"/>
<keyword evidence="1" id="KW-1133">Transmembrane helix</keyword>
<evidence type="ECO:0000313" key="3">
    <source>
        <dbReference type="Proteomes" id="UP000198243"/>
    </source>
</evidence>
<evidence type="ECO:0000256" key="1">
    <source>
        <dbReference type="SAM" id="Phobius"/>
    </source>
</evidence>
<keyword evidence="1" id="KW-0472">Membrane</keyword>
<reference evidence="3" key="1">
    <citation type="submission" date="2016-06" db="EMBL/GenBank/DDBJ databases">
        <authorList>
            <person name="Varghese N."/>
            <person name="Submissions Spin"/>
        </authorList>
    </citation>
    <scope>NUCLEOTIDE SEQUENCE [LARGE SCALE GENOMIC DNA]</scope>
    <source>
        <strain evidence="3">DSM 44875</strain>
    </source>
</reference>
<feature type="transmembrane region" description="Helical" evidence="1">
    <location>
        <begin position="93"/>
        <end position="112"/>
    </location>
</feature>
<accession>A0A1C4X732</accession>
<name>A0A1C4X732_9ACTN</name>